<protein>
    <submittedName>
        <fullName evidence="2">Uncharacterized protein</fullName>
    </submittedName>
</protein>
<dbReference type="Proteomes" id="UP000001916">
    <property type="component" value="Plasmid pMESIL02"/>
</dbReference>
<reference evidence="2 3" key="1">
    <citation type="journal article" date="2010" name="Stand. Genomic Sci.">
        <title>Complete genome sequence of Meiothermus silvanus type strain (VI-R2).</title>
        <authorList>
            <person name="Sikorski J."/>
            <person name="Tindall B.J."/>
            <person name="Lowry S."/>
            <person name="Lucas S."/>
            <person name="Nolan M."/>
            <person name="Copeland A."/>
            <person name="Glavina Del Rio T."/>
            <person name="Tice H."/>
            <person name="Cheng J.F."/>
            <person name="Han C."/>
            <person name="Pitluck S."/>
            <person name="Liolios K."/>
            <person name="Ivanova N."/>
            <person name="Mavromatis K."/>
            <person name="Mikhailova N."/>
            <person name="Pati A."/>
            <person name="Goodwin L."/>
            <person name="Chen A."/>
            <person name="Palaniappan K."/>
            <person name="Land M."/>
            <person name="Hauser L."/>
            <person name="Chang Y.J."/>
            <person name="Jeffries C.D."/>
            <person name="Rohde M."/>
            <person name="Goker M."/>
            <person name="Woyke T."/>
            <person name="Bristow J."/>
            <person name="Eisen J.A."/>
            <person name="Markowitz V."/>
            <person name="Hugenholtz P."/>
            <person name="Kyrpides N.C."/>
            <person name="Klenk H.P."/>
            <person name="Lapidus A."/>
        </authorList>
    </citation>
    <scope>NUCLEOTIDE SEQUENCE [LARGE SCALE GENOMIC DNA]</scope>
    <source>
        <strain evidence="3">ATCC 700542 / DSM 9946 / VI-R2</strain>
        <plasmid evidence="3">Plasmid pMESIL02</plasmid>
    </source>
</reference>
<evidence type="ECO:0000313" key="3">
    <source>
        <dbReference type="Proteomes" id="UP000001916"/>
    </source>
</evidence>
<keyword evidence="1" id="KW-0472">Membrane</keyword>
<keyword evidence="3" id="KW-1185">Reference proteome</keyword>
<keyword evidence="1" id="KW-0812">Transmembrane</keyword>
<accession>D7BJQ7</accession>
<proteinExistence type="predicted"/>
<dbReference type="AlphaFoldDB" id="D7BJQ7"/>
<keyword evidence="1" id="KW-1133">Transmembrane helix</keyword>
<dbReference type="KEGG" id="msv:Mesil_3623"/>
<keyword evidence="2" id="KW-0614">Plasmid</keyword>
<name>D7BJQ7_ALLS1</name>
<evidence type="ECO:0000256" key="1">
    <source>
        <dbReference type="SAM" id="Phobius"/>
    </source>
</evidence>
<feature type="transmembrane region" description="Helical" evidence="1">
    <location>
        <begin position="12"/>
        <end position="29"/>
    </location>
</feature>
<gene>
    <name evidence="2" type="ORF">Mesil_3623</name>
</gene>
<evidence type="ECO:0000313" key="2">
    <source>
        <dbReference type="EMBL" id="ADH65413.1"/>
    </source>
</evidence>
<feature type="transmembrane region" description="Helical" evidence="1">
    <location>
        <begin position="35"/>
        <end position="51"/>
    </location>
</feature>
<organism evidence="2 3">
    <name type="scientific">Allomeiothermus silvanus (strain ATCC 700542 / DSM 9946 / NBRC 106475 / NCIMB 13440 / VI-R2)</name>
    <name type="common">Thermus silvanus</name>
    <dbReference type="NCBI Taxonomy" id="526227"/>
    <lineage>
        <taxon>Bacteria</taxon>
        <taxon>Thermotogati</taxon>
        <taxon>Deinococcota</taxon>
        <taxon>Deinococci</taxon>
        <taxon>Thermales</taxon>
        <taxon>Thermaceae</taxon>
        <taxon>Allomeiothermus</taxon>
    </lineage>
</organism>
<dbReference type="EMBL" id="CP002044">
    <property type="protein sequence ID" value="ADH65413.1"/>
    <property type="molecule type" value="Genomic_DNA"/>
</dbReference>
<geneLocation type="plasmid" evidence="2 3">
    <name>pMESIL02</name>
</geneLocation>
<sequence length="59" mass="6711">MERVRWLQSKLFLVTYYLSMGFGVAWILSDRVVQGLSTILLAIIASELIKIRKATAPEN</sequence>
<dbReference type="HOGENOM" id="CLU_2955194_0_0_0"/>